<dbReference type="Proteomes" id="UP000321797">
    <property type="component" value="Unassembled WGS sequence"/>
</dbReference>
<keyword evidence="6 10" id="KW-0915">Sodium</keyword>
<dbReference type="PANTHER" id="PTHR10110">
    <property type="entry name" value="SODIUM/HYDROGEN EXCHANGER"/>
    <property type="match status" value="1"/>
</dbReference>
<comment type="subcellular location">
    <subcellularLocation>
        <location evidence="1 10">Cell membrane</location>
        <topology evidence="1 10">Multi-pass membrane protein</topology>
    </subcellularLocation>
</comment>
<evidence type="ECO:0000256" key="3">
    <source>
        <dbReference type="ARBA" id="ARBA00022475"/>
    </source>
</evidence>
<evidence type="ECO:0000256" key="4">
    <source>
        <dbReference type="ARBA" id="ARBA00022692"/>
    </source>
</evidence>
<feature type="domain" description="Cation/H+ exchanger transmembrane" evidence="11">
    <location>
        <begin position="10"/>
        <end position="402"/>
    </location>
</feature>
<dbReference type="GO" id="GO:0005886">
    <property type="term" value="C:plasma membrane"/>
    <property type="evidence" value="ECO:0007669"/>
    <property type="project" value="UniProtKB-SubCell"/>
</dbReference>
<comment type="similarity">
    <text evidence="10">Belongs to the monovalent cation:proton antiporter 1 (CPA1) transporter (TC 2.A.36) family.</text>
</comment>
<organism evidence="12 13">
    <name type="scientific">Mycolicibacter arupensis</name>
    <dbReference type="NCBI Taxonomy" id="342002"/>
    <lineage>
        <taxon>Bacteria</taxon>
        <taxon>Bacillati</taxon>
        <taxon>Actinomycetota</taxon>
        <taxon>Actinomycetes</taxon>
        <taxon>Mycobacteriales</taxon>
        <taxon>Mycobacteriaceae</taxon>
        <taxon>Mycolicibacter</taxon>
    </lineage>
</organism>
<feature type="transmembrane region" description="Helical" evidence="10">
    <location>
        <begin position="81"/>
        <end position="104"/>
    </location>
</feature>
<evidence type="ECO:0000256" key="6">
    <source>
        <dbReference type="ARBA" id="ARBA00023053"/>
    </source>
</evidence>
<dbReference type="Pfam" id="PF00999">
    <property type="entry name" value="Na_H_Exchanger"/>
    <property type="match status" value="1"/>
</dbReference>
<keyword evidence="9 10" id="KW-0739">Sodium transport</keyword>
<evidence type="ECO:0000256" key="2">
    <source>
        <dbReference type="ARBA" id="ARBA00022448"/>
    </source>
</evidence>
<evidence type="ECO:0000256" key="10">
    <source>
        <dbReference type="RuleBase" id="RU366002"/>
    </source>
</evidence>
<proteinExistence type="inferred from homology"/>
<evidence type="ECO:0000313" key="13">
    <source>
        <dbReference type="Proteomes" id="UP000321797"/>
    </source>
</evidence>
<evidence type="ECO:0000259" key="11">
    <source>
        <dbReference type="Pfam" id="PF00999"/>
    </source>
</evidence>
<feature type="transmembrane region" description="Helical" evidence="10">
    <location>
        <begin position="302"/>
        <end position="322"/>
    </location>
</feature>
<dbReference type="GO" id="GO:0015385">
    <property type="term" value="F:sodium:proton antiporter activity"/>
    <property type="evidence" value="ECO:0007669"/>
    <property type="project" value="InterPro"/>
</dbReference>
<keyword evidence="2 10" id="KW-0813">Transport</keyword>
<accession>A0A5B1M9L6</accession>
<comment type="caution">
    <text evidence="10">Lacks conserved residue(s) required for the propagation of feature annotation.</text>
</comment>
<dbReference type="GO" id="GO:0098719">
    <property type="term" value="P:sodium ion import across plasma membrane"/>
    <property type="evidence" value="ECO:0007669"/>
    <property type="project" value="TreeGrafter"/>
</dbReference>
<dbReference type="GO" id="GO:0015386">
    <property type="term" value="F:potassium:proton antiporter activity"/>
    <property type="evidence" value="ECO:0007669"/>
    <property type="project" value="TreeGrafter"/>
</dbReference>
<dbReference type="PANTHER" id="PTHR10110:SF86">
    <property type="entry name" value="SODIUM_HYDROGEN EXCHANGER 7"/>
    <property type="match status" value="1"/>
</dbReference>
<dbReference type="EMBL" id="SSGD01000060">
    <property type="protein sequence ID" value="TXI56019.1"/>
    <property type="molecule type" value="Genomic_DNA"/>
</dbReference>
<keyword evidence="10" id="KW-0050">Antiport</keyword>
<evidence type="ECO:0000256" key="5">
    <source>
        <dbReference type="ARBA" id="ARBA00022989"/>
    </source>
</evidence>
<dbReference type="InterPro" id="IPR006153">
    <property type="entry name" value="Cation/H_exchanger_TM"/>
</dbReference>
<evidence type="ECO:0000256" key="1">
    <source>
        <dbReference type="ARBA" id="ARBA00004651"/>
    </source>
</evidence>
<keyword evidence="7 10" id="KW-0406">Ion transport</keyword>
<dbReference type="InterPro" id="IPR004705">
    <property type="entry name" value="Cation/H_exchanger_CPA1_bac"/>
</dbReference>
<feature type="transmembrane region" description="Helical" evidence="10">
    <location>
        <begin position="180"/>
        <end position="201"/>
    </location>
</feature>
<protein>
    <submittedName>
        <fullName evidence="12">Na+/H+ antiporter</fullName>
    </submittedName>
</protein>
<gene>
    <name evidence="12" type="ORF">E6Q54_11435</name>
</gene>
<feature type="transmembrane region" description="Helical" evidence="10">
    <location>
        <begin position="378"/>
        <end position="401"/>
    </location>
</feature>
<comment type="caution">
    <text evidence="12">The sequence shown here is derived from an EMBL/GenBank/DDBJ whole genome shotgun (WGS) entry which is preliminary data.</text>
</comment>
<feature type="transmembrane region" description="Helical" evidence="10">
    <location>
        <begin position="29"/>
        <end position="48"/>
    </location>
</feature>
<name>A0A5B1M9L6_9MYCO</name>
<dbReference type="GO" id="GO:0051453">
    <property type="term" value="P:regulation of intracellular pH"/>
    <property type="evidence" value="ECO:0007669"/>
    <property type="project" value="TreeGrafter"/>
</dbReference>
<evidence type="ECO:0000256" key="7">
    <source>
        <dbReference type="ARBA" id="ARBA00023065"/>
    </source>
</evidence>
<dbReference type="AlphaFoldDB" id="A0A5B1M9L6"/>
<dbReference type="Gene3D" id="6.10.140.1330">
    <property type="match status" value="1"/>
</dbReference>
<keyword evidence="4 10" id="KW-0812">Transmembrane</keyword>
<evidence type="ECO:0000256" key="8">
    <source>
        <dbReference type="ARBA" id="ARBA00023136"/>
    </source>
</evidence>
<feature type="transmembrane region" description="Helical" evidence="10">
    <location>
        <begin position="153"/>
        <end position="174"/>
    </location>
</feature>
<evidence type="ECO:0000313" key="12">
    <source>
        <dbReference type="EMBL" id="TXI56019.1"/>
    </source>
</evidence>
<feature type="transmembrane region" description="Helical" evidence="10">
    <location>
        <begin position="261"/>
        <end position="282"/>
    </location>
</feature>
<evidence type="ECO:0000256" key="9">
    <source>
        <dbReference type="ARBA" id="ARBA00023201"/>
    </source>
</evidence>
<sequence>MNAAMLGPLVAAVLVAAIARHHQLSAPLVLVITGLLVGLIPAVPEITLRPDLVLFVILPPLLWSAGLESSFISMRRNKRPILLLAVGLPMATTVAVGAVAYFTVPAMTPAAALTLGAVVAPPDAVAATAIGRRLGLPRRIMTLLSGESLLNDATALTLYKVALAAAIGAATGWGMGLATFAMAAVGGAVTGVVFGSLIVIIRARLSDPLVESAVGLVAPFVIYLVAEEIHGSGVLAVVVAALMLGQRFTRAHHATRLQDQAVWRALQFLLESLAFLLIGLQLPTVVQDMRGVRFSTLTLASLAVFGTVLVVRAVWMVVFAYAPRSLSAKIRQGEPAPTHGQVLVLSWAGMRGVVSLAAAFGVPLTTLSGEPFPGRPQLVFLTFVVVIGTLLLHGLTLPWMIRRLGVQAEQARADALASANAQDKAARAAANRLDELLASTEPSPASERAAEALRGWNTRRRNAARERLRRFDPEAESNSDETAAAAFRRLRLEMLIAERAALITERDQGRIDDQVLRALMYRLDLEEAALNVD</sequence>
<feature type="transmembrane region" description="Helical" evidence="10">
    <location>
        <begin position="342"/>
        <end position="366"/>
    </location>
</feature>
<keyword evidence="8 10" id="KW-0472">Membrane</keyword>
<reference evidence="12 13" key="1">
    <citation type="submission" date="2018-09" db="EMBL/GenBank/DDBJ databases">
        <title>Metagenome Assembled Genomes from an Advanced Water Purification Facility.</title>
        <authorList>
            <person name="Stamps B.W."/>
            <person name="Spear J.R."/>
        </authorList>
    </citation>
    <scope>NUCLEOTIDE SEQUENCE [LARGE SCALE GENOMIC DNA]</scope>
    <source>
        <strain evidence="12">Bin_29_2</strain>
    </source>
</reference>
<comment type="function">
    <text evidence="10">Na(+)/H(+) antiporter that extrudes sodium in exchange for external protons.</text>
</comment>
<keyword evidence="3 10" id="KW-1003">Cell membrane</keyword>
<dbReference type="InterPro" id="IPR018422">
    <property type="entry name" value="Cation/H_exchanger_CPA1"/>
</dbReference>
<dbReference type="NCBIfam" id="TIGR00831">
    <property type="entry name" value="a_cpa1"/>
    <property type="match status" value="1"/>
</dbReference>
<keyword evidence="5 10" id="KW-1133">Transmembrane helix</keyword>
<dbReference type="RefSeq" id="WP_149773752.1">
    <property type="nucleotide sequence ID" value="NZ_SSGD01000060.1"/>
</dbReference>